<comment type="caution">
    <text evidence="6">The sequence shown here is derived from an EMBL/GenBank/DDBJ whole genome shotgun (WGS) entry which is preliminary data.</text>
</comment>
<accession>A0A418AWR0</accession>
<evidence type="ECO:0000256" key="3">
    <source>
        <dbReference type="ARBA" id="ARBA00022840"/>
    </source>
</evidence>
<dbReference type="InterPro" id="IPR054472">
    <property type="entry name" value="WHD"/>
</dbReference>
<name>A0A418AWR0_9STRA</name>
<dbReference type="PANTHER" id="PTHR23073">
    <property type="entry name" value="26S PROTEASOME REGULATORY SUBUNIT"/>
    <property type="match status" value="1"/>
</dbReference>
<evidence type="ECO:0000256" key="4">
    <source>
        <dbReference type="SAM" id="MobiDB-lite"/>
    </source>
</evidence>
<evidence type="ECO:0000313" key="6">
    <source>
        <dbReference type="EMBL" id="RHY29947.1"/>
    </source>
</evidence>
<dbReference type="VEuPathDB" id="FungiDB:H310_07306"/>
<gene>
    <name evidence="6" type="ORF">DYB32_004749</name>
</gene>
<dbReference type="GO" id="GO:0016887">
    <property type="term" value="F:ATP hydrolysis activity"/>
    <property type="evidence" value="ECO:0007669"/>
    <property type="project" value="InterPro"/>
</dbReference>
<dbReference type="GO" id="GO:0005524">
    <property type="term" value="F:ATP binding"/>
    <property type="evidence" value="ECO:0007669"/>
    <property type="project" value="UniProtKB-KW"/>
</dbReference>
<keyword evidence="3" id="KW-0067">ATP-binding</keyword>
<sequence>MSSKRRRTDSPSEEAHECGHVASSVVAGSNVIALSPGNENDASTSSTVDGPALLAELDHKYAFLSSLVQEFRDELNVPSTAAFASDQEWFWFMEMKFFITFLHQMSYMELALSSTKPDSLTHFGQDQMQKNRVHQSDRDEMIARLTFMGRLLEYVSWVGATRLAITSPLPRVHRLAKEYDLTPKELDLFQLMVIFQGCQSTTVRSQLIEEDVNRKMMMFQRLACISEIDMEEFVDDNRVHVKEGTVIAEVDNYTTVLSLSSICVRVCLGRSLTPNHMLKVSQTALEDLLRAEGCNIEQAMELVVEDELVDDGAPKHRYARESMSPDSDGHHGSHHEHGHRVAFDDDDDAIAGMEDSGSSDEKDEDISTFIGSYKKNRRQKHEQPDAVNGGLVAEPPAASYMPYNPDNQLEYLEDRFQVVAFAIRASGARVKDQMKEAGTKQPWGESYGNPMTAGRRELKAKQRMHDRKVMHRLMATRAGQIPLPRLEEMATKFKLNTFEQNVIVMLIGKTISPVLKNLLEGVDTSAVQRMDESITVNQILSVFCDTFQEQVAHRVFFYKSARLLQRGLVKLNRGRWHASGGDLVDQRVELDRRVLDWVVGLDTEINELVEGSDLYNPKVQLSQVVLPDEYKQTILSTVTAYEHFRTYRKTSGLDQTLSYGTGLVLLLCGASGTGKTMTVNAVAHHLKKRVLLVDFPSLQGKASQDRGGECDADLRGLFREADMSNAILFFDECESIFKQREMGGDRLLNALLTEMERYEGIVFLATNRPFDLDEAMHRRITAVFEYKAPDHIQRREIWRVLVSGKLKCSPDIDWDAIALKYELSGGFIKVNAILSALLKAIGRNATDPVISHEDIVTGCALQMRGSLHMKTFDHRVVPTTGLDALIVADTVRTTLAEVVQFEKARNVIYGQWNFDFGLTTKYNKKNQKGISVLLIGPSGVGKISAAKAIGFEVGRPLKLVHFAQLQCDSAADTRRALQSTFDDARLMDAVLVLEGFEMFGMDAHGQVDADSPRFRVEAQRLMDMVDTFPGIAILVATTTQSVTNLDHEFSRRLKFLIEMRPPTPSLRTLLWRSFFPPTAPLAADVDFDKLGMRFELSNDAMSNAVFRAAAVAALRPEDSRHITMKDLVHAAELEKKKGRNNDMRDRLFV</sequence>
<dbReference type="InterPro" id="IPR027417">
    <property type="entry name" value="P-loop_NTPase"/>
</dbReference>
<reference evidence="6 7" key="1">
    <citation type="submission" date="2018-08" db="EMBL/GenBank/DDBJ databases">
        <title>Aphanomyces genome sequencing and annotation.</title>
        <authorList>
            <person name="Minardi D."/>
            <person name="Oidtmann B."/>
            <person name="Van Der Giezen M."/>
            <person name="Studholme D.J."/>
        </authorList>
    </citation>
    <scope>NUCLEOTIDE SEQUENCE [LARGE SCALE GENOMIC DNA]</scope>
    <source>
        <strain evidence="6 7">NJM0002</strain>
    </source>
</reference>
<proteinExistence type="inferred from homology"/>
<evidence type="ECO:0000313" key="7">
    <source>
        <dbReference type="Proteomes" id="UP000285060"/>
    </source>
</evidence>
<feature type="domain" description="AAA+ ATPase" evidence="5">
    <location>
        <begin position="928"/>
        <end position="1063"/>
    </location>
</feature>
<dbReference type="SMART" id="SM00382">
    <property type="entry name" value="AAA"/>
    <property type="match status" value="2"/>
</dbReference>
<dbReference type="AlphaFoldDB" id="A0A418AWR0"/>
<evidence type="ECO:0000256" key="2">
    <source>
        <dbReference type="ARBA" id="ARBA00022741"/>
    </source>
</evidence>
<evidence type="ECO:0000259" key="5">
    <source>
        <dbReference type="SMART" id="SM00382"/>
    </source>
</evidence>
<dbReference type="Pfam" id="PF22977">
    <property type="entry name" value="WHD"/>
    <property type="match status" value="1"/>
</dbReference>
<dbReference type="InterPro" id="IPR003959">
    <property type="entry name" value="ATPase_AAA_core"/>
</dbReference>
<dbReference type="CDD" id="cd19481">
    <property type="entry name" value="RecA-like_protease"/>
    <property type="match status" value="1"/>
</dbReference>
<dbReference type="Proteomes" id="UP000285060">
    <property type="component" value="Unassembled WGS sequence"/>
</dbReference>
<protein>
    <recommendedName>
        <fullName evidence="5">AAA+ ATPase domain-containing protein</fullName>
    </recommendedName>
</protein>
<dbReference type="InterPro" id="IPR003593">
    <property type="entry name" value="AAA+_ATPase"/>
</dbReference>
<feature type="domain" description="AAA+ ATPase" evidence="5">
    <location>
        <begin position="661"/>
        <end position="790"/>
    </location>
</feature>
<feature type="region of interest" description="Disordered" evidence="4">
    <location>
        <begin position="318"/>
        <end position="365"/>
    </location>
</feature>
<organism evidence="6 7">
    <name type="scientific">Aphanomyces invadans</name>
    <dbReference type="NCBI Taxonomy" id="157072"/>
    <lineage>
        <taxon>Eukaryota</taxon>
        <taxon>Sar</taxon>
        <taxon>Stramenopiles</taxon>
        <taxon>Oomycota</taxon>
        <taxon>Saprolegniomycetes</taxon>
        <taxon>Saprolegniales</taxon>
        <taxon>Verrucalvaceae</taxon>
        <taxon>Aphanomyces</taxon>
    </lineage>
</organism>
<keyword evidence="7" id="KW-1185">Reference proteome</keyword>
<dbReference type="SUPFAM" id="SSF52540">
    <property type="entry name" value="P-loop containing nucleoside triphosphate hydrolases"/>
    <property type="match status" value="2"/>
</dbReference>
<evidence type="ECO:0000256" key="1">
    <source>
        <dbReference type="ARBA" id="ARBA00006914"/>
    </source>
</evidence>
<dbReference type="Gene3D" id="3.40.50.300">
    <property type="entry name" value="P-loop containing nucleotide triphosphate hydrolases"/>
    <property type="match status" value="2"/>
</dbReference>
<dbReference type="InterPro" id="IPR050221">
    <property type="entry name" value="26S_Proteasome_ATPase"/>
</dbReference>
<dbReference type="Pfam" id="PF00004">
    <property type="entry name" value="AAA"/>
    <property type="match status" value="2"/>
</dbReference>
<comment type="similarity">
    <text evidence="1">Belongs to the AAA ATPase family.</text>
</comment>
<dbReference type="EMBL" id="QUSY01000373">
    <property type="protein sequence ID" value="RHY29947.1"/>
    <property type="molecule type" value="Genomic_DNA"/>
</dbReference>
<keyword evidence="2" id="KW-0547">Nucleotide-binding</keyword>